<protein>
    <submittedName>
        <fullName evidence="2">Uncharacterized protein</fullName>
    </submittedName>
</protein>
<evidence type="ECO:0000313" key="2">
    <source>
        <dbReference type="EMBL" id="CCL98116.1"/>
    </source>
</evidence>
<name>J7SBT8_9APHY</name>
<dbReference type="AlphaFoldDB" id="J7SBT8"/>
<feature type="compositionally biased region" description="Low complexity" evidence="1">
    <location>
        <begin position="260"/>
        <end position="275"/>
    </location>
</feature>
<gene>
    <name evidence="2" type="ORF">FIBRA_00110</name>
</gene>
<dbReference type="InParanoid" id="J7SBT8"/>
<evidence type="ECO:0000313" key="3">
    <source>
        <dbReference type="Proteomes" id="UP000006352"/>
    </source>
</evidence>
<feature type="region of interest" description="Disordered" evidence="1">
    <location>
        <begin position="185"/>
        <end position="280"/>
    </location>
</feature>
<proteinExistence type="predicted"/>
<dbReference type="EMBL" id="HE796869">
    <property type="protein sequence ID" value="CCL98116.1"/>
    <property type="molecule type" value="Genomic_DNA"/>
</dbReference>
<dbReference type="Proteomes" id="UP000006352">
    <property type="component" value="Unassembled WGS sequence"/>
</dbReference>
<sequence length="386" mass="42102">MSFQHFRLSTPIIAQPTTFDKDTAAETPPSTSTFVQALAQQQTVLHSSLQLLHSHLPTGPKKGPYGSGDADDGYTMVFPSETAFQEWRRQEEEGKMVEFVKGDTHGSKAVPPRFKDHTKLVCARHSRTGRKKYIKKFPDRVRKIPSRKLDGMGCPASISYKTYFDTEEVRVMYFSEHSHEIGLANLPFTKRGRKAQAEQQTRARRRPGATTEDTPSSSSPPSTTPPLLLPANAVGDPSPVPSKSNAIAGPSSMPHPIDISASSSMSPEVESTPPSASISHSGQAFQSAVTMVAPLPLQHGSQHPLDLSQERWDRMSVLFGSIREHARSLEYPPASVAALECVLVRLYLESPMAGMSPPQGGMVGMDLGMTVMNEISEIGNSRHLGT</sequence>
<dbReference type="GeneID" id="24093027"/>
<reference evidence="2 3" key="1">
    <citation type="journal article" date="2012" name="Appl. Environ. Microbiol.">
        <title>Short-read sequencing for genomic analysis of the brown rot fungus Fibroporia radiculosa.</title>
        <authorList>
            <person name="Tang J.D."/>
            <person name="Perkins A.D."/>
            <person name="Sonstegard T.S."/>
            <person name="Schroeder S.G."/>
            <person name="Burgess S.C."/>
            <person name="Diehl S.V."/>
        </authorList>
    </citation>
    <scope>NUCLEOTIDE SEQUENCE [LARGE SCALE GENOMIC DNA]</scope>
    <source>
        <strain evidence="2 3">TFFH 294</strain>
    </source>
</reference>
<dbReference type="RefSeq" id="XP_012177399.1">
    <property type="nucleotide sequence ID" value="XM_012322009.1"/>
</dbReference>
<dbReference type="OrthoDB" id="3258408at2759"/>
<dbReference type="HOGENOM" id="CLU_040700_0_0_1"/>
<evidence type="ECO:0000256" key="1">
    <source>
        <dbReference type="SAM" id="MobiDB-lite"/>
    </source>
</evidence>
<dbReference type="STRING" id="599839.J7SBT8"/>
<accession>J7SBT8</accession>
<organism evidence="2 3">
    <name type="scientific">Fibroporia radiculosa</name>
    <dbReference type="NCBI Taxonomy" id="599839"/>
    <lineage>
        <taxon>Eukaryota</taxon>
        <taxon>Fungi</taxon>
        <taxon>Dikarya</taxon>
        <taxon>Basidiomycota</taxon>
        <taxon>Agaricomycotina</taxon>
        <taxon>Agaricomycetes</taxon>
        <taxon>Polyporales</taxon>
        <taxon>Fibroporiaceae</taxon>
        <taxon>Fibroporia</taxon>
    </lineage>
</organism>
<keyword evidence="3" id="KW-1185">Reference proteome</keyword>